<reference evidence="12 13" key="1">
    <citation type="submission" date="2019-12" db="EMBL/GenBank/DDBJ databases">
        <title>Complete genome sequence of Algicella marina strain 9Alg 56(T) isolated from the red alga Tichocarpus crinitus.</title>
        <authorList>
            <person name="Kim S.-G."/>
            <person name="Nedashkovskaya O.I."/>
        </authorList>
    </citation>
    <scope>NUCLEOTIDE SEQUENCE [LARGE SCALE GENOMIC DNA]</scope>
    <source>
        <strain evidence="12 13">9Alg 56</strain>
    </source>
</reference>
<evidence type="ECO:0000256" key="3">
    <source>
        <dbReference type="ARBA" id="ARBA00012737"/>
    </source>
</evidence>
<dbReference type="Gene3D" id="3.40.50.620">
    <property type="entry name" value="HUPs"/>
    <property type="match status" value="1"/>
</dbReference>
<keyword evidence="12" id="KW-0436">Ligase</keyword>
<dbReference type="SUPFAM" id="SSF52402">
    <property type="entry name" value="Adenine nucleotide alpha hydrolases-like"/>
    <property type="match status" value="1"/>
</dbReference>
<dbReference type="AlphaFoldDB" id="A0A6P1T4K5"/>
<gene>
    <name evidence="12" type="primary">asnB</name>
    <name evidence="12" type="ORF">GO499_16730</name>
</gene>
<dbReference type="NCBIfam" id="TIGR01536">
    <property type="entry name" value="asn_synth_AEB"/>
    <property type="match status" value="1"/>
</dbReference>
<proteinExistence type="inferred from homology"/>
<dbReference type="KEGG" id="amaq:GO499_16730"/>
<protein>
    <recommendedName>
        <fullName evidence="3">asparagine synthase (glutamine-hydrolyzing)</fullName>
        <ecNumber evidence="3">6.3.5.4</ecNumber>
    </recommendedName>
</protein>
<dbReference type="Pfam" id="PF13537">
    <property type="entry name" value="GATase_7"/>
    <property type="match status" value="1"/>
</dbReference>
<dbReference type="Gene3D" id="3.60.20.10">
    <property type="entry name" value="Glutamine Phosphoribosylpyrophosphate, subunit 1, domain 1"/>
    <property type="match status" value="1"/>
</dbReference>
<evidence type="ECO:0000259" key="11">
    <source>
        <dbReference type="PROSITE" id="PS51278"/>
    </source>
</evidence>
<dbReference type="EMBL" id="CP046620">
    <property type="protein sequence ID" value="QHQ36701.1"/>
    <property type="molecule type" value="Genomic_DNA"/>
</dbReference>
<keyword evidence="6 8" id="KW-0315">Glutamine amidotransferase</keyword>
<evidence type="ECO:0000256" key="2">
    <source>
        <dbReference type="ARBA" id="ARBA00005752"/>
    </source>
</evidence>
<dbReference type="EC" id="6.3.5.4" evidence="3"/>
<feature type="active site" description="For GATase activity" evidence="8">
    <location>
        <position position="2"/>
    </location>
</feature>
<accession>A0A6P1T4K5</accession>
<feature type="site" description="Important for beta-aspartyl-AMP intermediate formation" evidence="10">
    <location>
        <position position="361"/>
    </location>
</feature>
<evidence type="ECO:0000313" key="12">
    <source>
        <dbReference type="EMBL" id="QHQ36701.1"/>
    </source>
</evidence>
<feature type="domain" description="Glutamine amidotransferase type-2" evidence="11">
    <location>
        <begin position="2"/>
        <end position="212"/>
    </location>
</feature>
<dbReference type="InterPro" id="IPR033738">
    <property type="entry name" value="AsnB_N"/>
</dbReference>
<comment type="similarity">
    <text evidence="2">Belongs to the asparagine synthetase family.</text>
</comment>
<feature type="binding site" evidence="9">
    <location>
        <position position="287"/>
    </location>
    <ligand>
        <name>ATP</name>
        <dbReference type="ChEBI" id="CHEBI:30616"/>
    </ligand>
</feature>
<dbReference type="InterPro" id="IPR006426">
    <property type="entry name" value="Asn_synth_AEB"/>
</dbReference>
<evidence type="ECO:0000256" key="1">
    <source>
        <dbReference type="ARBA" id="ARBA00005187"/>
    </source>
</evidence>
<dbReference type="PROSITE" id="PS51278">
    <property type="entry name" value="GATASE_TYPE_2"/>
    <property type="match status" value="1"/>
</dbReference>
<dbReference type="GO" id="GO:0005829">
    <property type="term" value="C:cytosol"/>
    <property type="evidence" value="ECO:0007669"/>
    <property type="project" value="TreeGrafter"/>
</dbReference>
<comment type="pathway">
    <text evidence="1">Amino-acid biosynthesis; L-asparagine biosynthesis; L-asparagine from L-aspartate (L-Gln route): step 1/1.</text>
</comment>
<dbReference type="Pfam" id="PF00733">
    <property type="entry name" value="Asn_synthase"/>
    <property type="match status" value="1"/>
</dbReference>
<dbReference type="SUPFAM" id="SSF56235">
    <property type="entry name" value="N-terminal nucleophile aminohydrolases (Ntn hydrolases)"/>
    <property type="match status" value="1"/>
</dbReference>
<evidence type="ECO:0000256" key="10">
    <source>
        <dbReference type="PIRSR" id="PIRSR001589-3"/>
    </source>
</evidence>
<keyword evidence="5 9" id="KW-0067">ATP-binding</keyword>
<evidence type="ECO:0000256" key="7">
    <source>
        <dbReference type="ARBA" id="ARBA00048741"/>
    </source>
</evidence>
<name>A0A6P1T4K5_9RHOB</name>
<dbReference type="Proteomes" id="UP000464495">
    <property type="component" value="Chromosome"/>
</dbReference>
<dbReference type="GO" id="GO:0005524">
    <property type="term" value="F:ATP binding"/>
    <property type="evidence" value="ECO:0007669"/>
    <property type="project" value="UniProtKB-KW"/>
</dbReference>
<dbReference type="RefSeq" id="WP_161863246.1">
    <property type="nucleotide sequence ID" value="NZ_CP046620.1"/>
</dbReference>
<dbReference type="InterPro" id="IPR001962">
    <property type="entry name" value="Asn_synthase"/>
</dbReference>
<feature type="binding site" evidence="9">
    <location>
        <position position="100"/>
    </location>
    <ligand>
        <name>L-glutamine</name>
        <dbReference type="ChEBI" id="CHEBI:58359"/>
    </ligand>
</feature>
<dbReference type="PIRSF" id="PIRSF001589">
    <property type="entry name" value="Asn_synthetase_glu-h"/>
    <property type="match status" value="1"/>
</dbReference>
<dbReference type="InterPro" id="IPR014729">
    <property type="entry name" value="Rossmann-like_a/b/a_fold"/>
</dbReference>
<dbReference type="GO" id="GO:0006529">
    <property type="term" value="P:asparagine biosynthetic process"/>
    <property type="evidence" value="ECO:0007669"/>
    <property type="project" value="UniProtKB-KW"/>
</dbReference>
<evidence type="ECO:0000313" key="13">
    <source>
        <dbReference type="Proteomes" id="UP000464495"/>
    </source>
</evidence>
<evidence type="ECO:0000256" key="9">
    <source>
        <dbReference type="PIRSR" id="PIRSR001589-2"/>
    </source>
</evidence>
<sequence>MCGIFGAIVAEGRKIAPARFEAMQTCLRHRGPDARGFDTDGRTTLGNVRLSIIDLSDASDQPLISEDGKVAVVQNGEIYNYIELREELRAEGAVFRTTGDTEVILHAFRHWGPDFVTRLNGMFAIAVHDRATGTTYLYRDRLGVKPLYLAKTEDGIFFASEIKALLAAGLPRQANLDALAQFFALNYIPAPHTAFAGIVHLMPGHMAAIGETMEIRRYWSLSGIRPDPKMTEAEAEAGLRRLLDDATRIRLRSDAPFGAFLSGGLDSTSVVASMRDHIEGEIRTYSIGFTDARFDETKWAEAAAKLFETQHVAKIVEQDITRLWPRFIYHCDQPHGDVSFMPTDQVSQLAVQDVKMVLTGDGGDELFAGYEKYLGIFPEGSAEELTAGWEDGYARASGLLHGDQSARLLTGGLFDAFHDSDPYRQLADAMRAYPMQDPINRVLLGDTTVLLPGNNLVKPDRMAMANSLEVRSPFLDYRMAEFAFTVPGWMKLKGGETKAVYKSAMVQRLGRDLTYRRKQMFTVPIGEWFKDTLTEYCRDMLLDGRLAARGLFDAAVVEEMLEAHVAGRENLTRQLRALISIEIWFRLFIDEDEDMLEQAA</sequence>
<keyword evidence="4 9" id="KW-0547">Nucleotide-binding</keyword>
<evidence type="ECO:0000256" key="5">
    <source>
        <dbReference type="ARBA" id="ARBA00022840"/>
    </source>
</evidence>
<dbReference type="GO" id="GO:0004066">
    <property type="term" value="F:asparagine synthase (glutamine-hydrolyzing) activity"/>
    <property type="evidence" value="ECO:0007669"/>
    <property type="project" value="UniProtKB-EC"/>
</dbReference>
<evidence type="ECO:0000256" key="6">
    <source>
        <dbReference type="ARBA" id="ARBA00022962"/>
    </source>
</evidence>
<dbReference type="PANTHER" id="PTHR43284">
    <property type="entry name" value="ASPARAGINE SYNTHETASE (GLUTAMINE-HYDROLYZING)"/>
    <property type="match status" value="1"/>
</dbReference>
<keyword evidence="13" id="KW-1185">Reference proteome</keyword>
<dbReference type="InterPro" id="IPR029055">
    <property type="entry name" value="Ntn_hydrolases_N"/>
</dbReference>
<keyword evidence="8" id="KW-0028">Amino-acid biosynthesis</keyword>
<keyword evidence="8" id="KW-0061">Asparagine biosynthesis</keyword>
<evidence type="ECO:0000256" key="8">
    <source>
        <dbReference type="PIRSR" id="PIRSR001589-1"/>
    </source>
</evidence>
<dbReference type="InterPro" id="IPR051786">
    <property type="entry name" value="ASN_synthetase/amidase"/>
</dbReference>
<dbReference type="CDD" id="cd00712">
    <property type="entry name" value="AsnB"/>
    <property type="match status" value="1"/>
</dbReference>
<dbReference type="InterPro" id="IPR017932">
    <property type="entry name" value="GATase_2_dom"/>
</dbReference>
<dbReference type="CDD" id="cd01991">
    <property type="entry name" value="Asn_synthase_B_C"/>
    <property type="match status" value="1"/>
</dbReference>
<organism evidence="12 13">
    <name type="scientific">Algicella marina</name>
    <dbReference type="NCBI Taxonomy" id="2683284"/>
    <lineage>
        <taxon>Bacteria</taxon>
        <taxon>Pseudomonadati</taxon>
        <taxon>Pseudomonadota</taxon>
        <taxon>Alphaproteobacteria</taxon>
        <taxon>Rhodobacterales</taxon>
        <taxon>Paracoccaceae</taxon>
        <taxon>Algicella</taxon>
    </lineage>
</organism>
<comment type="catalytic activity">
    <reaction evidence="7">
        <text>L-aspartate + L-glutamine + ATP + H2O = L-asparagine + L-glutamate + AMP + diphosphate + H(+)</text>
        <dbReference type="Rhea" id="RHEA:12228"/>
        <dbReference type="ChEBI" id="CHEBI:15377"/>
        <dbReference type="ChEBI" id="CHEBI:15378"/>
        <dbReference type="ChEBI" id="CHEBI:29985"/>
        <dbReference type="ChEBI" id="CHEBI:29991"/>
        <dbReference type="ChEBI" id="CHEBI:30616"/>
        <dbReference type="ChEBI" id="CHEBI:33019"/>
        <dbReference type="ChEBI" id="CHEBI:58048"/>
        <dbReference type="ChEBI" id="CHEBI:58359"/>
        <dbReference type="ChEBI" id="CHEBI:456215"/>
        <dbReference type="EC" id="6.3.5.4"/>
    </reaction>
</comment>
<dbReference type="PANTHER" id="PTHR43284:SF1">
    <property type="entry name" value="ASPARAGINE SYNTHETASE"/>
    <property type="match status" value="1"/>
</dbReference>
<evidence type="ECO:0000256" key="4">
    <source>
        <dbReference type="ARBA" id="ARBA00022741"/>
    </source>
</evidence>